<evidence type="ECO:0000313" key="1">
    <source>
        <dbReference type="EMBL" id="GII39410.1"/>
    </source>
</evidence>
<gene>
    <name evidence="1" type="ORF">Pph01_44130</name>
</gene>
<dbReference type="EMBL" id="BOOP01000020">
    <property type="protein sequence ID" value="GII39410.1"/>
    <property type="molecule type" value="Genomic_DNA"/>
</dbReference>
<organism evidence="1 2">
    <name type="scientific">Planotetraspora phitsanulokensis</name>
    <dbReference type="NCBI Taxonomy" id="575192"/>
    <lineage>
        <taxon>Bacteria</taxon>
        <taxon>Bacillati</taxon>
        <taxon>Actinomycetota</taxon>
        <taxon>Actinomycetes</taxon>
        <taxon>Streptosporangiales</taxon>
        <taxon>Streptosporangiaceae</taxon>
        <taxon>Planotetraspora</taxon>
    </lineage>
</organism>
<name>A0A8J3XFS5_9ACTN</name>
<reference evidence="1 2" key="1">
    <citation type="submission" date="2021-01" db="EMBL/GenBank/DDBJ databases">
        <title>Whole genome shotgun sequence of Planotetraspora phitsanulokensis NBRC 104273.</title>
        <authorList>
            <person name="Komaki H."/>
            <person name="Tamura T."/>
        </authorList>
    </citation>
    <scope>NUCLEOTIDE SEQUENCE [LARGE SCALE GENOMIC DNA]</scope>
    <source>
        <strain evidence="1 2">NBRC 104273</strain>
    </source>
</reference>
<accession>A0A8J3XFS5</accession>
<protein>
    <submittedName>
        <fullName evidence="1">Uncharacterized protein</fullName>
    </submittedName>
</protein>
<sequence>MSAADMMGVLSTGWGVTADPFLAIHKQNDIRFILPQTTPSPVISPKISPGVIMHRFADSPPDLHERNP</sequence>
<keyword evidence="2" id="KW-1185">Reference proteome</keyword>
<dbReference type="AlphaFoldDB" id="A0A8J3XFS5"/>
<proteinExistence type="predicted"/>
<evidence type="ECO:0000313" key="2">
    <source>
        <dbReference type="Proteomes" id="UP000622547"/>
    </source>
</evidence>
<dbReference type="Proteomes" id="UP000622547">
    <property type="component" value="Unassembled WGS sequence"/>
</dbReference>
<comment type="caution">
    <text evidence="1">The sequence shown here is derived from an EMBL/GenBank/DDBJ whole genome shotgun (WGS) entry which is preliminary data.</text>
</comment>